<protein>
    <recommendedName>
        <fullName evidence="2">Fibronectin type-III domain-containing protein</fullName>
    </recommendedName>
</protein>
<organism evidence="1">
    <name type="scientific">Magallana gigas</name>
    <name type="common">Pacific oyster</name>
    <name type="synonym">Crassostrea gigas</name>
    <dbReference type="NCBI Taxonomy" id="29159"/>
    <lineage>
        <taxon>Eukaryota</taxon>
        <taxon>Metazoa</taxon>
        <taxon>Spiralia</taxon>
        <taxon>Lophotrochozoa</taxon>
        <taxon>Mollusca</taxon>
        <taxon>Bivalvia</taxon>
        <taxon>Autobranchia</taxon>
        <taxon>Pteriomorphia</taxon>
        <taxon>Ostreida</taxon>
        <taxon>Ostreoidea</taxon>
        <taxon>Ostreidae</taxon>
        <taxon>Magallana</taxon>
    </lineage>
</organism>
<dbReference type="InterPro" id="IPR003961">
    <property type="entry name" value="FN3_dom"/>
</dbReference>
<evidence type="ECO:0008006" key="2">
    <source>
        <dbReference type="Google" id="ProtNLM"/>
    </source>
</evidence>
<dbReference type="HOGENOM" id="CLU_947468_0_0_1"/>
<gene>
    <name evidence="1" type="ORF">CGI_10002505</name>
</gene>
<name>K1PTQ6_MAGGI</name>
<reference evidence="1" key="1">
    <citation type="journal article" date="2012" name="Nature">
        <title>The oyster genome reveals stress adaptation and complexity of shell formation.</title>
        <authorList>
            <person name="Zhang G."/>
            <person name="Fang X."/>
            <person name="Guo X."/>
            <person name="Li L."/>
            <person name="Luo R."/>
            <person name="Xu F."/>
            <person name="Yang P."/>
            <person name="Zhang L."/>
            <person name="Wang X."/>
            <person name="Qi H."/>
            <person name="Xiong Z."/>
            <person name="Que H."/>
            <person name="Xie Y."/>
            <person name="Holland P.W."/>
            <person name="Paps J."/>
            <person name="Zhu Y."/>
            <person name="Wu F."/>
            <person name="Chen Y."/>
            <person name="Wang J."/>
            <person name="Peng C."/>
            <person name="Meng J."/>
            <person name="Yang L."/>
            <person name="Liu J."/>
            <person name="Wen B."/>
            <person name="Zhang N."/>
            <person name="Huang Z."/>
            <person name="Zhu Q."/>
            <person name="Feng Y."/>
            <person name="Mount A."/>
            <person name="Hedgecock D."/>
            <person name="Xu Z."/>
            <person name="Liu Y."/>
            <person name="Domazet-Loso T."/>
            <person name="Du Y."/>
            <person name="Sun X."/>
            <person name="Zhang S."/>
            <person name="Liu B."/>
            <person name="Cheng P."/>
            <person name="Jiang X."/>
            <person name="Li J."/>
            <person name="Fan D."/>
            <person name="Wang W."/>
            <person name="Fu W."/>
            <person name="Wang T."/>
            <person name="Wang B."/>
            <person name="Zhang J."/>
            <person name="Peng Z."/>
            <person name="Li Y."/>
            <person name="Li N."/>
            <person name="Wang J."/>
            <person name="Chen M."/>
            <person name="He Y."/>
            <person name="Tan F."/>
            <person name="Song X."/>
            <person name="Zheng Q."/>
            <person name="Huang R."/>
            <person name="Yang H."/>
            <person name="Du X."/>
            <person name="Chen L."/>
            <person name="Yang M."/>
            <person name="Gaffney P.M."/>
            <person name="Wang S."/>
            <person name="Luo L."/>
            <person name="She Z."/>
            <person name="Ming Y."/>
            <person name="Huang W."/>
            <person name="Zhang S."/>
            <person name="Huang B."/>
            <person name="Zhang Y."/>
            <person name="Qu T."/>
            <person name="Ni P."/>
            <person name="Miao G."/>
            <person name="Wang J."/>
            <person name="Wang Q."/>
            <person name="Steinberg C.E."/>
            <person name="Wang H."/>
            <person name="Li N."/>
            <person name="Qian L."/>
            <person name="Zhang G."/>
            <person name="Li Y."/>
            <person name="Yang H."/>
            <person name="Liu X."/>
            <person name="Wang J."/>
            <person name="Yin Y."/>
            <person name="Wang J."/>
        </authorList>
    </citation>
    <scope>NUCLEOTIDE SEQUENCE [LARGE SCALE GENOMIC DNA]</scope>
    <source>
        <strain evidence="1">05x7-T-G4-1.051#20</strain>
    </source>
</reference>
<dbReference type="InterPro" id="IPR013783">
    <property type="entry name" value="Ig-like_fold"/>
</dbReference>
<accession>K1PTQ6</accession>
<dbReference type="Gene3D" id="2.60.40.10">
    <property type="entry name" value="Immunoglobulins"/>
    <property type="match status" value="1"/>
</dbReference>
<evidence type="ECO:0000313" key="1">
    <source>
        <dbReference type="EMBL" id="EKC22294.1"/>
    </source>
</evidence>
<dbReference type="InterPro" id="IPR036116">
    <property type="entry name" value="FN3_sf"/>
</dbReference>
<proteinExistence type="predicted"/>
<dbReference type="CDD" id="cd00063">
    <property type="entry name" value="FN3"/>
    <property type="match status" value="1"/>
</dbReference>
<dbReference type="InParanoid" id="K1PTQ6"/>
<dbReference type="SUPFAM" id="SSF49265">
    <property type="entry name" value="Fibronectin type III"/>
    <property type="match status" value="1"/>
</dbReference>
<sequence length="294" mass="33135">MKAYRAVLDSGPDITSCRIYYLCLDVCNNTILGPPKDTCTISNDTTLMEHQTIMYLLVDNLRLGTTYTLSVVGYNEAGEGKNPRRVSLTTKSKRPDQVEIGSFNFDKQRYIVTWRSPSFPGEDLRYNVSLEDALREYVVLSSNNRNELGAPQGPKIIEYTCERIKITWFEPDVRVRNGPITGYKFKNKDGIYAFSSISNQEANIITIRKFQSTECPKDNTPEIVGIVFAFLILLGICLAVIIFVYRKKVREIALLLTGTSSFTSDINGRPTRCFATSFALTEDLIVARNEIVSS</sequence>
<dbReference type="AlphaFoldDB" id="K1PTQ6"/>
<dbReference type="EMBL" id="JH818832">
    <property type="protein sequence ID" value="EKC22294.1"/>
    <property type="molecule type" value="Genomic_DNA"/>
</dbReference>